<dbReference type="SMART" id="SM00530">
    <property type="entry name" value="HTH_XRE"/>
    <property type="match status" value="1"/>
</dbReference>
<dbReference type="Proteomes" id="UP000749471">
    <property type="component" value="Unassembled WGS sequence"/>
</dbReference>
<keyword evidence="5" id="KW-1185">Reference proteome</keyword>
<dbReference type="PANTHER" id="PTHR46558">
    <property type="entry name" value="TRACRIPTIONAL REGULATORY PROTEIN-RELATED-RELATED"/>
    <property type="match status" value="1"/>
</dbReference>
<dbReference type="PROSITE" id="PS50943">
    <property type="entry name" value="HTH_CROC1"/>
    <property type="match status" value="1"/>
</dbReference>
<sequence length="125" mass="13856">MSFGENLLSLRKAKGMSQDELGAQLNVSRQTVSKWELDETTPELGKLILLGEYFGVSIDDLVKGQKPASKAESDTFEIEVTKAKNTTCDIIFWVLKIAGIILGGMVLIDVIVMIIYFITNRFPSL</sequence>
<evidence type="ECO:0000313" key="5">
    <source>
        <dbReference type="Proteomes" id="UP000749471"/>
    </source>
</evidence>
<dbReference type="PANTHER" id="PTHR46558:SF13">
    <property type="entry name" value="HTH-TYPE TRANSCRIPTIONAL REGULATOR IMMR"/>
    <property type="match status" value="1"/>
</dbReference>
<evidence type="ECO:0000256" key="2">
    <source>
        <dbReference type="SAM" id="Phobius"/>
    </source>
</evidence>
<keyword evidence="2" id="KW-0472">Membrane</keyword>
<dbReference type="CDD" id="cd00093">
    <property type="entry name" value="HTH_XRE"/>
    <property type="match status" value="1"/>
</dbReference>
<reference evidence="4 5" key="1">
    <citation type="submission" date="2021-06" db="EMBL/GenBank/DDBJ databases">
        <authorList>
            <person name="Sun Q."/>
            <person name="Li D."/>
        </authorList>
    </citation>
    <scope>NUCLEOTIDE SEQUENCE [LARGE SCALE GENOMIC DNA]</scope>
    <source>
        <strain evidence="4 5">MSJ-40</strain>
    </source>
</reference>
<dbReference type="EMBL" id="JAHLPM010000001">
    <property type="protein sequence ID" value="MBU5436522.1"/>
    <property type="molecule type" value="Genomic_DNA"/>
</dbReference>
<keyword evidence="1" id="KW-0238">DNA-binding</keyword>
<name>A0ABS6E0V4_9FIRM</name>
<feature type="transmembrane region" description="Helical" evidence="2">
    <location>
        <begin position="90"/>
        <end position="118"/>
    </location>
</feature>
<dbReference type="InterPro" id="IPR001387">
    <property type="entry name" value="Cro/C1-type_HTH"/>
</dbReference>
<evidence type="ECO:0000259" key="3">
    <source>
        <dbReference type="PROSITE" id="PS50943"/>
    </source>
</evidence>
<proteinExistence type="predicted"/>
<protein>
    <submittedName>
        <fullName evidence="4">Helix-turn-helix domain-containing protein</fullName>
    </submittedName>
</protein>
<feature type="domain" description="HTH cro/C1-type" evidence="3">
    <location>
        <begin position="7"/>
        <end position="61"/>
    </location>
</feature>
<keyword evidence="2" id="KW-0812">Transmembrane</keyword>
<keyword evidence="2" id="KW-1133">Transmembrane helix</keyword>
<comment type="caution">
    <text evidence="4">The sequence shown here is derived from an EMBL/GenBank/DDBJ whole genome shotgun (WGS) entry which is preliminary data.</text>
</comment>
<organism evidence="4 5">
    <name type="scientific">Tissierella simiarum</name>
    <dbReference type="NCBI Taxonomy" id="2841534"/>
    <lineage>
        <taxon>Bacteria</taxon>
        <taxon>Bacillati</taxon>
        <taxon>Bacillota</taxon>
        <taxon>Tissierellia</taxon>
        <taxon>Tissierellales</taxon>
        <taxon>Tissierellaceae</taxon>
        <taxon>Tissierella</taxon>
    </lineage>
</organism>
<gene>
    <name evidence="4" type="ORF">KQI42_00800</name>
</gene>
<evidence type="ECO:0000313" key="4">
    <source>
        <dbReference type="EMBL" id="MBU5436522.1"/>
    </source>
</evidence>
<accession>A0ABS6E0V4</accession>
<dbReference type="RefSeq" id="WP_216515799.1">
    <property type="nucleotide sequence ID" value="NZ_JAHLPM010000001.1"/>
</dbReference>
<evidence type="ECO:0000256" key="1">
    <source>
        <dbReference type="ARBA" id="ARBA00023125"/>
    </source>
</evidence>
<dbReference type="Pfam" id="PF01381">
    <property type="entry name" value="HTH_3"/>
    <property type="match status" value="1"/>
</dbReference>